<name>A0A0A9G1W7_ARUDO</name>
<reference evidence="1" key="1">
    <citation type="submission" date="2014-09" db="EMBL/GenBank/DDBJ databases">
        <authorList>
            <person name="Magalhaes I.L.F."/>
            <person name="Oliveira U."/>
            <person name="Santos F.R."/>
            <person name="Vidigal T.H.D.A."/>
            <person name="Brescovit A.D."/>
            <person name="Santos A.J."/>
        </authorList>
    </citation>
    <scope>NUCLEOTIDE SEQUENCE</scope>
    <source>
        <tissue evidence="1">Shoot tissue taken approximately 20 cm above the soil surface</tissue>
    </source>
</reference>
<dbReference type="AlphaFoldDB" id="A0A0A9G1W7"/>
<accession>A0A0A9G1W7</accession>
<protein>
    <submittedName>
        <fullName evidence="1">Uncharacterized protein</fullName>
    </submittedName>
</protein>
<proteinExistence type="predicted"/>
<evidence type="ECO:0000313" key="1">
    <source>
        <dbReference type="EMBL" id="JAE17484.1"/>
    </source>
</evidence>
<reference evidence="1" key="2">
    <citation type="journal article" date="2015" name="Data Brief">
        <title>Shoot transcriptome of the giant reed, Arundo donax.</title>
        <authorList>
            <person name="Barrero R.A."/>
            <person name="Guerrero F.D."/>
            <person name="Moolhuijzen P."/>
            <person name="Goolsby J.A."/>
            <person name="Tidwell J."/>
            <person name="Bellgard S.E."/>
            <person name="Bellgard M.I."/>
        </authorList>
    </citation>
    <scope>NUCLEOTIDE SEQUENCE</scope>
    <source>
        <tissue evidence="1">Shoot tissue taken approximately 20 cm above the soil surface</tissue>
    </source>
</reference>
<organism evidence="1">
    <name type="scientific">Arundo donax</name>
    <name type="common">Giant reed</name>
    <name type="synonym">Donax arundinaceus</name>
    <dbReference type="NCBI Taxonomy" id="35708"/>
    <lineage>
        <taxon>Eukaryota</taxon>
        <taxon>Viridiplantae</taxon>
        <taxon>Streptophyta</taxon>
        <taxon>Embryophyta</taxon>
        <taxon>Tracheophyta</taxon>
        <taxon>Spermatophyta</taxon>
        <taxon>Magnoliopsida</taxon>
        <taxon>Liliopsida</taxon>
        <taxon>Poales</taxon>
        <taxon>Poaceae</taxon>
        <taxon>PACMAD clade</taxon>
        <taxon>Arundinoideae</taxon>
        <taxon>Arundineae</taxon>
        <taxon>Arundo</taxon>
    </lineage>
</organism>
<dbReference type="EMBL" id="GBRH01180412">
    <property type="protein sequence ID" value="JAE17484.1"/>
    <property type="molecule type" value="Transcribed_RNA"/>
</dbReference>
<sequence length="33" mass="3553">MNPNARQWRAQGTSLRLYSSLGSASTNRATVAS</sequence>